<dbReference type="OrthoDB" id="7838311at2"/>
<dbReference type="GO" id="GO:0005576">
    <property type="term" value="C:extracellular region"/>
    <property type="evidence" value="ECO:0007669"/>
    <property type="project" value="InterPro"/>
</dbReference>
<dbReference type="InterPro" id="IPR029045">
    <property type="entry name" value="ClpP/crotonase-like_dom_sf"/>
</dbReference>
<organism evidence="5 6">
    <name type="scientific">Parasedimentitalea marina</name>
    <dbReference type="NCBI Taxonomy" id="2483033"/>
    <lineage>
        <taxon>Bacteria</taxon>
        <taxon>Pseudomonadati</taxon>
        <taxon>Pseudomonadota</taxon>
        <taxon>Alphaproteobacteria</taxon>
        <taxon>Rhodobacterales</taxon>
        <taxon>Paracoccaceae</taxon>
        <taxon>Parasedimentitalea</taxon>
    </lineage>
</organism>
<dbReference type="Pfam" id="PF00024">
    <property type="entry name" value="PAN_1"/>
    <property type="match status" value="1"/>
</dbReference>
<dbReference type="SUPFAM" id="SSF52096">
    <property type="entry name" value="ClpP/crotonase"/>
    <property type="match status" value="1"/>
</dbReference>
<reference evidence="5 6" key="1">
    <citation type="submission" date="2018-10" db="EMBL/GenBank/DDBJ databases">
        <title>Parasedimentitalea marina sp. nov., a psychrophilic bacterium isolated from deep seawater of the New Britain Trench.</title>
        <authorList>
            <person name="Cao J."/>
        </authorList>
    </citation>
    <scope>NUCLEOTIDE SEQUENCE [LARGE SCALE GENOMIC DNA]</scope>
    <source>
        <strain evidence="5 6">W43</strain>
    </source>
</reference>
<dbReference type="AlphaFoldDB" id="A0A3T0N638"/>
<evidence type="ECO:0000256" key="1">
    <source>
        <dbReference type="ARBA" id="ARBA00022737"/>
    </source>
</evidence>
<keyword evidence="2" id="KW-1015">Disulfide bond</keyword>
<evidence type="ECO:0000259" key="4">
    <source>
        <dbReference type="PROSITE" id="PS50948"/>
    </source>
</evidence>
<protein>
    <recommendedName>
        <fullName evidence="4">Apple domain-containing protein</fullName>
    </recommendedName>
</protein>
<dbReference type="InterPro" id="IPR000177">
    <property type="entry name" value="Apple"/>
</dbReference>
<dbReference type="RefSeq" id="WP_127749978.1">
    <property type="nucleotide sequence ID" value="NZ_CP033219.1"/>
</dbReference>
<dbReference type="EMBL" id="CP033219">
    <property type="protein sequence ID" value="AZV79422.1"/>
    <property type="molecule type" value="Genomic_DNA"/>
</dbReference>
<proteinExistence type="predicted"/>
<keyword evidence="1" id="KW-0677">Repeat</keyword>
<keyword evidence="6" id="KW-1185">Reference proteome</keyword>
<dbReference type="PROSITE" id="PS50948">
    <property type="entry name" value="PAN"/>
    <property type="match status" value="1"/>
</dbReference>
<dbReference type="Pfam" id="PF14295">
    <property type="entry name" value="PAN_4"/>
    <property type="match status" value="1"/>
</dbReference>
<name>A0A3T0N638_9RHOB</name>
<dbReference type="SUPFAM" id="SSF57414">
    <property type="entry name" value="Hairpin loop containing domain-like"/>
    <property type="match status" value="1"/>
</dbReference>
<dbReference type="GO" id="GO:0006508">
    <property type="term" value="P:proteolysis"/>
    <property type="evidence" value="ECO:0007669"/>
    <property type="project" value="InterPro"/>
</dbReference>
<accession>A0A3T0N638</accession>
<feature type="chain" id="PRO_5018974384" description="Apple domain-containing protein" evidence="3">
    <location>
        <begin position="21"/>
        <end position="559"/>
    </location>
</feature>
<gene>
    <name evidence="5" type="ORF">EBB79_17100</name>
</gene>
<sequence>MKQLLLALGLGIWLVSPVQAAEIIKANTELCDLSLTGEIRQGDAKELDRQKANWRSKGGYAGDGLKLCLDSPGGSLSEGLELFEMIWAQNIKTHVLPGANCESACALAFLGGSYLLGTGVTREMRREIWPDGRLGFHGPRLVFPANIKFPGDQVSKAFDVAMEIAAQVYEINRLQDRENGALTDHLVHRFLNTSPDDMYFIDTVGDVILSEIGLNGVDYSNAVTPGAIRNVCNNIYLKGEFPLVQGHTESIHKDFTSAAALNRRLLDYEVDDFTIEVEQLDGLIRGFAGPYPITHRSDRIGCFVSISEGLANFEYEDFDPDEGEISVEISRYYAIRENDNFSFSGWLNEGETIEVRDVAPWYLLDFATPLSDLPKSAAYHSARRQYAQQSGKEPSIVATTAADFVSFPGFDLPGGDVGLVRNATLETCRQSCDADDKCTAYTHDRWNNLCFLKSAADTSNLIYVQPKADSYIAPSFAALIRSARTNIVMKKRNNKAFFDSPYYDFESSSFSQCASFCAEEDKCLGVNFSGNLCEMFDHPEVYNDRLGTQIGLKLQQLPE</sequence>
<dbReference type="Gene3D" id="3.90.226.10">
    <property type="entry name" value="2-enoyl-CoA Hydratase, Chain A, domain 1"/>
    <property type="match status" value="1"/>
</dbReference>
<dbReference type="CDD" id="cd01100">
    <property type="entry name" value="APPLE_Factor_XI_like"/>
    <property type="match status" value="1"/>
</dbReference>
<evidence type="ECO:0000313" key="5">
    <source>
        <dbReference type="EMBL" id="AZV79422.1"/>
    </source>
</evidence>
<feature type="signal peptide" evidence="3">
    <location>
        <begin position="1"/>
        <end position="20"/>
    </location>
</feature>
<dbReference type="Proteomes" id="UP000283063">
    <property type="component" value="Chromosome"/>
</dbReference>
<evidence type="ECO:0000256" key="3">
    <source>
        <dbReference type="SAM" id="SignalP"/>
    </source>
</evidence>
<feature type="domain" description="Apple" evidence="4">
    <location>
        <begin position="399"/>
        <end position="476"/>
    </location>
</feature>
<dbReference type="InterPro" id="IPR003609">
    <property type="entry name" value="Pan_app"/>
</dbReference>
<evidence type="ECO:0000313" key="6">
    <source>
        <dbReference type="Proteomes" id="UP000283063"/>
    </source>
</evidence>
<dbReference type="Gene3D" id="3.50.4.10">
    <property type="entry name" value="Hepatocyte Growth Factor"/>
    <property type="match status" value="1"/>
</dbReference>
<evidence type="ECO:0000256" key="2">
    <source>
        <dbReference type="ARBA" id="ARBA00023157"/>
    </source>
</evidence>
<keyword evidence="3" id="KW-0732">Signal</keyword>
<dbReference type="KEGG" id="sedi:EBB79_17100"/>